<dbReference type="HOGENOM" id="CLU_036176_1_1_7"/>
<gene>
    <name evidence="4" type="ordered locus">DvMF_2135</name>
</gene>
<dbReference type="PIRSF" id="PIRSF006470">
    <property type="entry name" value="DctB"/>
    <property type="match status" value="1"/>
</dbReference>
<accession>B8DQF9</accession>
<proteinExistence type="inferred from homology"/>
<sequence length="365" mass="40470">MHRRFRTFGQPCPLRLSRLLSFAGACRRRGRALAASLGLMLACLAAILPGWPRTASAATELTLAVVTTPGSAQHVCAERFRQLLEERSHGAYRVVVHHSGTLGTETEILQQLQLGGVQLAIITLGVLDPFVPEVKVLDYPFLFRDAAEADRVLDGATGRALLDALERVGLKGLHFSENGFRHLTNNVRPVRSVDDVRGLKIRVLESTLHRELWRALGANPTPMGWPIYAELQQGTIDGQENPLWVMAEYRMPEVQKYLSLTGHVYSAHADLANLAWFNGLPPAERTLVMQCMADAAAYQRAYNRQKDADYLRRLREAGMQVVDAPDLASFRARADALRQSSLFSDPRTRDMLARVLAAVGRQGAE</sequence>
<dbReference type="InterPro" id="IPR038404">
    <property type="entry name" value="TRAP_DctP_sf"/>
</dbReference>
<dbReference type="GO" id="GO:0030288">
    <property type="term" value="C:outer membrane-bounded periplasmic space"/>
    <property type="evidence" value="ECO:0007669"/>
    <property type="project" value="InterPro"/>
</dbReference>
<evidence type="ECO:0000256" key="1">
    <source>
        <dbReference type="ARBA" id="ARBA00009023"/>
    </source>
</evidence>
<comment type="similarity">
    <text evidence="1">Belongs to the bacterial solute-binding protein 7 family.</text>
</comment>
<protein>
    <submittedName>
        <fullName evidence="4">TRAP dicarboxylate transporter, DctP subunit</fullName>
    </submittedName>
</protein>
<dbReference type="PANTHER" id="PTHR33376">
    <property type="match status" value="1"/>
</dbReference>
<dbReference type="CDD" id="cd13679">
    <property type="entry name" value="PBP2_TRAP_YiaO_like"/>
    <property type="match status" value="1"/>
</dbReference>
<organism evidence="4">
    <name type="scientific">Nitratidesulfovibrio vulgaris (strain DSM 19637 / Miyazaki F)</name>
    <name type="common">Desulfovibrio vulgaris</name>
    <dbReference type="NCBI Taxonomy" id="883"/>
    <lineage>
        <taxon>Bacteria</taxon>
        <taxon>Pseudomonadati</taxon>
        <taxon>Thermodesulfobacteriota</taxon>
        <taxon>Desulfovibrionia</taxon>
        <taxon>Desulfovibrionales</taxon>
        <taxon>Desulfovibrionaceae</taxon>
        <taxon>Nitratidesulfovibrio</taxon>
    </lineage>
</organism>
<evidence type="ECO:0000313" key="4">
    <source>
        <dbReference type="EMBL" id="ACL09078.1"/>
    </source>
</evidence>
<dbReference type="PANTHER" id="PTHR33376:SF7">
    <property type="entry name" value="C4-DICARBOXYLATE-BINDING PROTEIN DCTB"/>
    <property type="match status" value="1"/>
</dbReference>
<dbReference type="AlphaFoldDB" id="B8DQF9"/>
<keyword evidence="3" id="KW-0732">Signal</keyword>
<dbReference type="Gene3D" id="3.40.190.170">
    <property type="entry name" value="Bacterial extracellular solute-binding protein, family 7"/>
    <property type="match status" value="1"/>
</dbReference>
<keyword evidence="2" id="KW-0813">Transport</keyword>
<dbReference type="InterPro" id="IPR004682">
    <property type="entry name" value="TRAP_DctP"/>
</dbReference>
<dbReference type="KEGG" id="dvm:DvMF_2135"/>
<evidence type="ECO:0000256" key="2">
    <source>
        <dbReference type="ARBA" id="ARBA00022448"/>
    </source>
</evidence>
<dbReference type="NCBIfam" id="NF037995">
    <property type="entry name" value="TRAP_S1"/>
    <property type="match status" value="1"/>
</dbReference>
<dbReference type="NCBIfam" id="TIGR00787">
    <property type="entry name" value="dctP"/>
    <property type="match status" value="1"/>
</dbReference>
<dbReference type="Pfam" id="PF03480">
    <property type="entry name" value="DctP"/>
    <property type="match status" value="1"/>
</dbReference>
<dbReference type="InterPro" id="IPR018389">
    <property type="entry name" value="DctP_fam"/>
</dbReference>
<dbReference type="GO" id="GO:0055085">
    <property type="term" value="P:transmembrane transport"/>
    <property type="evidence" value="ECO:0007669"/>
    <property type="project" value="InterPro"/>
</dbReference>
<evidence type="ECO:0000256" key="3">
    <source>
        <dbReference type="ARBA" id="ARBA00022729"/>
    </source>
</evidence>
<dbReference type="eggNOG" id="COG1638">
    <property type="taxonomic scope" value="Bacteria"/>
</dbReference>
<reference evidence="4" key="1">
    <citation type="submission" date="2008-10" db="EMBL/GenBank/DDBJ databases">
        <title>Complete sequence of Desulfovibrio vulgaris str. 'Miyazaki F'.</title>
        <authorList>
            <person name="Lucas S."/>
            <person name="Copeland A."/>
            <person name="Lapidus A."/>
            <person name="Glavina del Rio T."/>
            <person name="Dalin E."/>
            <person name="Tice H."/>
            <person name="Bruce D."/>
            <person name="Goodwin L."/>
            <person name="Pitluck S."/>
            <person name="Sims D."/>
            <person name="Brettin T."/>
            <person name="Detter J.C."/>
            <person name="Han C."/>
            <person name="Larimer F."/>
            <person name="Land M."/>
            <person name="Hauser L."/>
            <person name="Kyrpides N."/>
            <person name="Mikhailova N."/>
            <person name="Hazen T.C."/>
            <person name="Richardson P."/>
        </authorList>
    </citation>
    <scope>NUCLEOTIDE SEQUENCE</scope>
    <source>
        <strain evidence="4">Miyazaki F</strain>
    </source>
</reference>
<name>B8DQF9_NITV9</name>
<dbReference type="STRING" id="883.DvMF_2135"/>
<dbReference type="EMBL" id="CP001197">
    <property type="protein sequence ID" value="ACL09078.1"/>
    <property type="molecule type" value="Genomic_DNA"/>
</dbReference>